<evidence type="ECO:0000256" key="1">
    <source>
        <dbReference type="SAM" id="SignalP"/>
    </source>
</evidence>
<dbReference type="Proteomes" id="UP000697995">
    <property type="component" value="Unassembled WGS sequence"/>
</dbReference>
<reference evidence="2 3" key="1">
    <citation type="journal article" date="2020" name="Microorganisms">
        <title>Osmotic Adaptation and Compatible Solute Biosynthesis of Phototrophic Bacteria as Revealed from Genome Analyses.</title>
        <authorList>
            <person name="Imhoff J.F."/>
            <person name="Rahn T."/>
            <person name="Kunzel S."/>
            <person name="Keller A."/>
            <person name="Neulinger S.C."/>
        </authorList>
    </citation>
    <scope>NUCLEOTIDE SEQUENCE [LARGE SCALE GENOMIC DNA]</scope>
    <source>
        <strain evidence="2 3">DSM 15382</strain>
    </source>
</reference>
<organism evidence="2 3">
    <name type="scientific">Paracraurococcus ruber</name>
    <dbReference type="NCBI Taxonomy" id="77675"/>
    <lineage>
        <taxon>Bacteria</taxon>
        <taxon>Pseudomonadati</taxon>
        <taxon>Pseudomonadota</taxon>
        <taxon>Alphaproteobacteria</taxon>
        <taxon>Acetobacterales</taxon>
        <taxon>Roseomonadaceae</taxon>
        <taxon>Paracraurococcus</taxon>
    </lineage>
</organism>
<sequence length="424" mass="47595">MSVRWIPARAAALLLLGVWSASDAAAQSASGITREDIQRGVTVESRLRRDYEPPGVRLGGFRLDGTLDIGGGYDDNILGLKRNSRSDGFADQAGSVRLQSDWTTHAVGLVGNFDARQYISRSEFDWVDYDIGAFGRYDVNATTNVEARYTHYRDHLDVYSYDVQTAGIFRPVPYTSDEVQASGNTRFNRFGLLGNVLYRTYRFEDVDFNGVRNRISLNDFDTLIGTVGTSYAFAPGRYANLIVRLQDISYTNSISRGRDSFTWQVLGGVTYDFDGVWQGRLAIGWQERSYNDPTLKNFSGPAVEGELSWAPTLLTTVRFNVARTIEESIRFNAVSFNRTQGGAAVDHEFLRNLILTADARADYREYQSPTQTALDGLFSLQARYLVNRNVSLVGNYTYTRRFEATGGFPEFSRNLVSLRVRLAL</sequence>
<gene>
    <name evidence="2" type="ORF">CKO45_05030</name>
</gene>
<keyword evidence="1" id="KW-0732">Signal</keyword>
<evidence type="ECO:0000313" key="2">
    <source>
        <dbReference type="EMBL" id="MBK1657591.1"/>
    </source>
</evidence>
<proteinExistence type="predicted"/>
<feature type="chain" id="PRO_5046737558" description="Outer membrane beta-barrel protein" evidence="1">
    <location>
        <begin position="26"/>
        <end position="424"/>
    </location>
</feature>
<protein>
    <recommendedName>
        <fullName evidence="4">Outer membrane beta-barrel protein</fullName>
    </recommendedName>
</protein>
<feature type="signal peptide" evidence="1">
    <location>
        <begin position="1"/>
        <end position="25"/>
    </location>
</feature>
<dbReference type="Pfam" id="PF10082">
    <property type="entry name" value="BBP2_2"/>
    <property type="match status" value="1"/>
</dbReference>
<keyword evidence="3" id="KW-1185">Reference proteome</keyword>
<accession>A0ABS1CTR2</accession>
<evidence type="ECO:0008006" key="4">
    <source>
        <dbReference type="Google" id="ProtNLM"/>
    </source>
</evidence>
<dbReference type="EMBL" id="NRSG01000022">
    <property type="protein sequence ID" value="MBK1657591.1"/>
    <property type="molecule type" value="Genomic_DNA"/>
</dbReference>
<evidence type="ECO:0000313" key="3">
    <source>
        <dbReference type="Proteomes" id="UP000697995"/>
    </source>
</evidence>
<comment type="caution">
    <text evidence="2">The sequence shown here is derived from an EMBL/GenBank/DDBJ whole genome shotgun (WGS) entry which is preliminary data.</text>
</comment>
<dbReference type="InterPro" id="IPR018759">
    <property type="entry name" value="BBP2_2"/>
</dbReference>
<name>A0ABS1CTR2_9PROT</name>